<organism evidence="2 3">
    <name type="scientific">Corymbia citriodora subsp. variegata</name>
    <dbReference type="NCBI Taxonomy" id="360336"/>
    <lineage>
        <taxon>Eukaryota</taxon>
        <taxon>Viridiplantae</taxon>
        <taxon>Streptophyta</taxon>
        <taxon>Embryophyta</taxon>
        <taxon>Tracheophyta</taxon>
        <taxon>Spermatophyta</taxon>
        <taxon>Magnoliopsida</taxon>
        <taxon>eudicotyledons</taxon>
        <taxon>Gunneridae</taxon>
        <taxon>Pentapetalae</taxon>
        <taxon>rosids</taxon>
        <taxon>malvids</taxon>
        <taxon>Myrtales</taxon>
        <taxon>Myrtaceae</taxon>
        <taxon>Myrtoideae</taxon>
        <taxon>Eucalypteae</taxon>
        <taxon>Corymbia</taxon>
    </lineage>
</organism>
<reference evidence="2" key="1">
    <citation type="submission" date="2020-05" db="EMBL/GenBank/DDBJ databases">
        <title>WGS assembly of Corymbia citriodora subspecies variegata.</title>
        <authorList>
            <person name="Barry K."/>
            <person name="Hundley H."/>
            <person name="Shu S."/>
            <person name="Jenkins J."/>
            <person name="Grimwood J."/>
            <person name="Baten A."/>
        </authorList>
    </citation>
    <scope>NUCLEOTIDE SEQUENCE</scope>
    <source>
        <strain evidence="2">CV2-018</strain>
    </source>
</reference>
<gene>
    <name evidence="2" type="ORF">BT93_L4629</name>
</gene>
<feature type="compositionally biased region" description="Basic residues" evidence="1">
    <location>
        <begin position="186"/>
        <end position="204"/>
    </location>
</feature>
<sequence>MGFIRKRTRSPFQFADMTQFESVATHCRLATDRGPLLLTSPRTANFTIPPRLSKLKRQTPLRSPCAHRHWLCFSPSLSFSEMMSDAILISDDQAGSSRPAASKCIGEPLPSGLEPLAKVQTPDEEAPKEQRATRKTRRLSQVETPEALKKATRKSKATAPEVGGGRDGGKMKRLSEVKTPEGFKNRDKKKTKKATMPVKRKSLKRASSSKPAKKGRK</sequence>
<accession>A0A8T0CGR1</accession>
<name>A0A8T0CGR1_CORYI</name>
<dbReference type="OrthoDB" id="1110759at2759"/>
<comment type="caution">
    <text evidence="2">The sequence shown here is derived from an EMBL/GenBank/DDBJ whole genome shotgun (WGS) entry which is preliminary data.</text>
</comment>
<protein>
    <submittedName>
        <fullName evidence="2">Uncharacterized protein</fullName>
    </submittedName>
</protein>
<feature type="region of interest" description="Disordered" evidence="1">
    <location>
        <begin position="97"/>
        <end position="217"/>
    </location>
</feature>
<feature type="compositionally biased region" description="Basic and acidic residues" evidence="1">
    <location>
        <begin position="167"/>
        <end position="185"/>
    </location>
</feature>
<dbReference type="Proteomes" id="UP000806378">
    <property type="component" value="Unassembled WGS sequence"/>
</dbReference>
<keyword evidence="3" id="KW-1185">Reference proteome</keyword>
<proteinExistence type="predicted"/>
<dbReference type="AlphaFoldDB" id="A0A8T0CGR1"/>
<evidence type="ECO:0000313" key="2">
    <source>
        <dbReference type="EMBL" id="KAF7846314.1"/>
    </source>
</evidence>
<dbReference type="EMBL" id="MU093758">
    <property type="protein sequence ID" value="KAF7846314.1"/>
    <property type="molecule type" value="Genomic_DNA"/>
</dbReference>
<evidence type="ECO:0000313" key="3">
    <source>
        <dbReference type="Proteomes" id="UP000806378"/>
    </source>
</evidence>
<dbReference type="Gramene" id="rna-gnl|WGS:JABURB|Cocit.L4629.1">
    <property type="protein sequence ID" value="cds-KAF7846314.1"/>
    <property type="gene ID" value="gene-BT93_L4629"/>
</dbReference>
<evidence type="ECO:0000256" key="1">
    <source>
        <dbReference type="SAM" id="MobiDB-lite"/>
    </source>
</evidence>